<dbReference type="EMBL" id="JBHRSJ010000034">
    <property type="protein sequence ID" value="MFC2973842.1"/>
    <property type="molecule type" value="Genomic_DNA"/>
</dbReference>
<dbReference type="Proteomes" id="UP001595457">
    <property type="component" value="Unassembled WGS sequence"/>
</dbReference>
<evidence type="ECO:0000313" key="3">
    <source>
        <dbReference type="Proteomes" id="UP001595457"/>
    </source>
</evidence>
<proteinExistence type="predicted"/>
<keyword evidence="1" id="KW-0472">Membrane</keyword>
<keyword evidence="1" id="KW-1133">Transmembrane helix</keyword>
<name>A0ABV7AZ97_9GAMM</name>
<sequence length="231" mass="25147">MNRPKLPLHLPLRSAGIALLWGALILSVAWLFWQLHQVRAVLEHAADLDSIAALSKRLSAAETRLEGDGVEQPVSDADFRAAQQALSNRLDSLTGSLQELRRGAAGLNDVVMLEVKVEQLTTDFQELRKIRLAPSSVLPVKPKPRLTPKPRPAEPAQVAETTPPFHVIGLEYRGGERFLSVAPQGSTSLSDIYLVRPGDTVGGTRWRLNGIDGNRAKFAVDGTSRSLSLTP</sequence>
<evidence type="ECO:0000256" key="1">
    <source>
        <dbReference type="SAM" id="Phobius"/>
    </source>
</evidence>
<keyword evidence="1" id="KW-0812">Transmembrane</keyword>
<evidence type="ECO:0008006" key="4">
    <source>
        <dbReference type="Google" id="ProtNLM"/>
    </source>
</evidence>
<organism evidence="2 3">
    <name type="scientific">Azotobacter bryophylli</name>
    <dbReference type="NCBI Taxonomy" id="1986537"/>
    <lineage>
        <taxon>Bacteria</taxon>
        <taxon>Pseudomonadati</taxon>
        <taxon>Pseudomonadota</taxon>
        <taxon>Gammaproteobacteria</taxon>
        <taxon>Pseudomonadales</taxon>
        <taxon>Pseudomonadaceae</taxon>
        <taxon>Azotobacter</taxon>
    </lineage>
</organism>
<reference evidence="3" key="1">
    <citation type="journal article" date="2019" name="Int. J. Syst. Evol. Microbiol.">
        <title>The Global Catalogue of Microorganisms (GCM) 10K type strain sequencing project: providing services to taxonomists for standard genome sequencing and annotation.</title>
        <authorList>
            <consortium name="The Broad Institute Genomics Platform"/>
            <consortium name="The Broad Institute Genome Sequencing Center for Infectious Disease"/>
            <person name="Wu L."/>
            <person name="Ma J."/>
        </authorList>
    </citation>
    <scope>NUCLEOTIDE SEQUENCE [LARGE SCALE GENOMIC DNA]</scope>
    <source>
        <strain evidence="3">KCTC 62195</strain>
    </source>
</reference>
<dbReference type="RefSeq" id="WP_377815750.1">
    <property type="nucleotide sequence ID" value="NZ_JBHRSJ010000034.1"/>
</dbReference>
<gene>
    <name evidence="2" type="ORF">ACFOJE_16695</name>
</gene>
<feature type="transmembrane region" description="Helical" evidence="1">
    <location>
        <begin position="12"/>
        <end position="33"/>
    </location>
</feature>
<comment type="caution">
    <text evidence="2">The sequence shown here is derived from an EMBL/GenBank/DDBJ whole genome shotgun (WGS) entry which is preliminary data.</text>
</comment>
<accession>A0ABV7AZ97</accession>
<keyword evidence="3" id="KW-1185">Reference proteome</keyword>
<evidence type="ECO:0000313" key="2">
    <source>
        <dbReference type="EMBL" id="MFC2973842.1"/>
    </source>
</evidence>
<protein>
    <recommendedName>
        <fullName evidence="4">Methyl-accepting chemotaxis protein</fullName>
    </recommendedName>
</protein>